<organism evidence="1 2">
    <name type="scientific">Sphingomonas glacialis</name>
    <dbReference type="NCBI Taxonomy" id="658225"/>
    <lineage>
        <taxon>Bacteria</taxon>
        <taxon>Pseudomonadati</taxon>
        <taxon>Pseudomonadota</taxon>
        <taxon>Alphaproteobacteria</taxon>
        <taxon>Sphingomonadales</taxon>
        <taxon>Sphingomonadaceae</taxon>
        <taxon>Sphingomonas</taxon>
    </lineage>
</organism>
<reference evidence="2" key="1">
    <citation type="journal article" date="2019" name="Int. J. Syst. Evol. Microbiol.">
        <title>The Global Catalogue of Microorganisms (GCM) 10K type strain sequencing project: providing services to taxonomists for standard genome sequencing and annotation.</title>
        <authorList>
            <consortium name="The Broad Institute Genomics Platform"/>
            <consortium name="The Broad Institute Genome Sequencing Center for Infectious Disease"/>
            <person name="Wu L."/>
            <person name="Ma J."/>
        </authorList>
    </citation>
    <scope>NUCLEOTIDE SEQUENCE [LARGE SCALE GENOMIC DNA]</scope>
    <source>
        <strain evidence="2">CGMCC 1.8957</strain>
    </source>
</reference>
<proteinExistence type="predicted"/>
<sequence>MVKIVVQHHVALLDPCMRRKGVHSYADDQIDGVPLMPQSFGQTDRQRKASVMRREESVCCEMSGQDRGKGFVLTAFDRSVCACALANTLDRFAQRAEFQLDQSSSIAEQRFGYRPRRGLRKGGVDS</sequence>
<comment type="caution">
    <text evidence="1">The sequence shown here is derived from an EMBL/GenBank/DDBJ whole genome shotgun (WGS) entry which is preliminary data.</text>
</comment>
<gene>
    <name evidence="1" type="ORF">GCM10008023_35840</name>
</gene>
<dbReference type="Proteomes" id="UP000652430">
    <property type="component" value="Unassembled WGS sequence"/>
</dbReference>
<evidence type="ECO:0000313" key="1">
    <source>
        <dbReference type="EMBL" id="GHH24067.1"/>
    </source>
</evidence>
<keyword evidence="2" id="KW-1185">Reference proteome</keyword>
<protein>
    <submittedName>
        <fullName evidence="1">Uncharacterized protein</fullName>
    </submittedName>
</protein>
<name>A0ABQ3LRV7_9SPHN</name>
<evidence type="ECO:0000313" key="2">
    <source>
        <dbReference type="Proteomes" id="UP000652430"/>
    </source>
</evidence>
<accession>A0ABQ3LRV7</accession>
<dbReference type="EMBL" id="BNAQ01000006">
    <property type="protein sequence ID" value="GHH24067.1"/>
    <property type="molecule type" value="Genomic_DNA"/>
</dbReference>